<accession>A0A098AX25</accession>
<dbReference type="InterPro" id="IPR057342">
    <property type="entry name" value="DEXDc_RapA"/>
</dbReference>
<evidence type="ECO:0000256" key="5">
    <source>
        <dbReference type="SAM" id="Coils"/>
    </source>
</evidence>
<gene>
    <name evidence="8" type="ORF">DPCES_0785</name>
</gene>
<dbReference type="SMART" id="SM00487">
    <property type="entry name" value="DEXDc"/>
    <property type="match status" value="1"/>
</dbReference>
<evidence type="ECO:0000256" key="4">
    <source>
        <dbReference type="ARBA" id="ARBA00022840"/>
    </source>
</evidence>
<dbReference type="SMART" id="SM00490">
    <property type="entry name" value="HELICc"/>
    <property type="match status" value="1"/>
</dbReference>
<evidence type="ECO:0000256" key="3">
    <source>
        <dbReference type="ARBA" id="ARBA00022806"/>
    </source>
</evidence>
<dbReference type="Pfam" id="PF13020">
    <property type="entry name" value="NOV_C"/>
    <property type="match status" value="1"/>
</dbReference>
<feature type="coiled-coil region" evidence="5">
    <location>
        <begin position="442"/>
        <end position="472"/>
    </location>
</feature>
<dbReference type="GO" id="GO:0004386">
    <property type="term" value="F:helicase activity"/>
    <property type="evidence" value="ECO:0007669"/>
    <property type="project" value="UniProtKB-KW"/>
</dbReference>
<keyword evidence="4" id="KW-0067">ATP-binding</keyword>
<protein>
    <submittedName>
        <fullName evidence="8">Super II DNA/RNA helicase, SNF2 protein</fullName>
    </submittedName>
</protein>
<dbReference type="SUPFAM" id="SSF52540">
    <property type="entry name" value="P-loop containing nucleoside triphosphate hydrolases"/>
    <property type="match status" value="2"/>
</dbReference>
<dbReference type="Gene3D" id="3.40.50.10810">
    <property type="entry name" value="Tandem AAA-ATPase domain"/>
    <property type="match status" value="1"/>
</dbReference>
<dbReference type="InterPro" id="IPR001650">
    <property type="entry name" value="Helicase_C-like"/>
</dbReference>
<feature type="domain" description="Helicase C-terminal" evidence="7">
    <location>
        <begin position="493"/>
        <end position="640"/>
    </location>
</feature>
<dbReference type="InterPro" id="IPR049730">
    <property type="entry name" value="SNF2/RAD54-like_C"/>
</dbReference>
<dbReference type="CDD" id="cd18793">
    <property type="entry name" value="SF2_C_SNF"/>
    <property type="match status" value="1"/>
</dbReference>
<reference evidence="8" key="1">
    <citation type="submission" date="2014-07" db="EMBL/GenBank/DDBJ databases">
        <authorList>
            <person name="Hornung V.Bastian."/>
        </authorList>
    </citation>
    <scope>NUCLEOTIDE SEQUENCE</scope>
    <source>
        <strain evidence="8">PCE-S</strain>
    </source>
</reference>
<dbReference type="EMBL" id="LK996017">
    <property type="protein sequence ID" value="CDX00672.1"/>
    <property type="molecule type" value="Genomic_DNA"/>
</dbReference>
<evidence type="ECO:0000256" key="1">
    <source>
        <dbReference type="ARBA" id="ARBA00022741"/>
    </source>
</evidence>
<name>A0A098AX25_DESHA</name>
<dbReference type="PROSITE" id="PS51194">
    <property type="entry name" value="HELICASE_CTER"/>
    <property type="match status" value="1"/>
</dbReference>
<dbReference type="InterPro" id="IPR014001">
    <property type="entry name" value="Helicase_ATP-bd"/>
</dbReference>
<evidence type="ECO:0000313" key="8">
    <source>
        <dbReference type="EMBL" id="CDX00672.1"/>
    </source>
</evidence>
<dbReference type="Pfam" id="PF00271">
    <property type="entry name" value="Helicase_C"/>
    <property type="match status" value="1"/>
</dbReference>
<keyword evidence="3 8" id="KW-0347">Helicase</keyword>
<keyword evidence="2" id="KW-0378">Hydrolase</keyword>
<dbReference type="InterPro" id="IPR027417">
    <property type="entry name" value="P-loop_NTPase"/>
</dbReference>
<dbReference type="InterPro" id="IPR000330">
    <property type="entry name" value="SNF2_N"/>
</dbReference>
<keyword evidence="5" id="KW-0175">Coiled coil</keyword>
<dbReference type="Gene3D" id="3.40.50.300">
    <property type="entry name" value="P-loop containing nucleotide triphosphate hydrolases"/>
    <property type="match status" value="1"/>
</dbReference>
<feature type="coiled-coil region" evidence="5">
    <location>
        <begin position="966"/>
        <end position="1000"/>
    </location>
</feature>
<dbReference type="PATRIC" id="fig|49338.4.peg.844"/>
<keyword evidence="1" id="KW-0547">Nucleotide-binding</keyword>
<sequence>MARLEDITVGSSVIGIAGNQSVSVVAVKWYGNAVLEITFKDVKGQLASQLLYREDEERLNIAHNGLLWSFDADANLLRLTSEAYRINLAHIFDPYLAVHTSAIEPLPHQISAVYQEMLSRLPLRYILADDPGAGKTIMTGLFLKELLMRGDLKRCMIVSPGNLAEQWQDELYRKFSLRFEILSNDRIESAVTGNVFTEANLCIVRLDKLSRNEEIQEKLRVTDWDLIVVDEAHKMSATVWGGEIKYTKRFQLGRLLSSITRHFLLLTATPHNGKEEDFQLFMSLIDQDRFEGVARSGNQAVDVSDVMRRLVKEELLKFDGLPLFPERIAYTVNYDLSLLEAKLYGAVTEYVQEEFNRADQLNNERKTTVGFALTILQRRLASSPEAIYQSLKRRRERLESRLAEERLGKRASEYSVPTYDDYDDDDLPSAELEDTEEKVVDQATAAQTIQELEAEIATLKKLERMANDVRQSGEDRKWDELSRLLQDNDTMFGTDGLREKLIIFTEHRDTLRYLTDKIRSLLGNEEAVVTIHGGLLRDERRKVEELFKQDKEVRILIATDAAGEGINLQRAHLMVNYDLPWNPNRLEQRFGRIHRIGQTEVCHLWNLVSKETREGMVFQRLFEKLEQEREALKGKVFDVLGKVSFDNKSLKDLILEAVRYGNDPAVRARLYEVVDHSLDHAELERLLDEHALTEDTMDVRQVMAIREDMERMEAHKLQPHFIESFFIEAFTSVGGKIRPREKGRYEITSVPFAVRNRDMQIGCGEPVLQRYERVCFDKPYTNIQGQVPAALIAPGHPLLEATIDLVRERNMDVLKRGAVFIDDTDFGTEARLLFYVEDSVQDGVILPSGGKRIISKHIHFVEIREDGMASNAGYAPYLDYRAAKDDEQAAIRSFLSTQQWLQSNVEDIAVGYAISEIIPAHVSEVRERKIKLIDKTAKAVKERLTAEIQYWDFRSADLKMKEQAGKVNAKQNSQVAARRAEELEARMQKRLAELEAEKLISAMPPVVVGGALVIPRGLLNKLTGKPDTFTADALARRTIELAAMKAVMYIETSLGFIPRDVSASKCGYDVESQIPQDKRGADGHTLRFIEVKGRASGADTVTVSKNEILTAFNKPDEYILAIVEVDGANTKTVYLKKPFHERPDFAATSVNYSIAKLVNGAEITLQRG</sequence>
<dbReference type="PANTHER" id="PTHR45766:SF6">
    <property type="entry name" value="SWI_SNF-RELATED MATRIX-ASSOCIATED ACTIN-DEPENDENT REGULATOR OF CHROMATIN SUBFAMILY A-LIKE PROTEIN 1"/>
    <property type="match status" value="1"/>
</dbReference>
<dbReference type="InterPro" id="IPR024975">
    <property type="entry name" value="NOV_C"/>
</dbReference>
<dbReference type="GO" id="GO:0016787">
    <property type="term" value="F:hydrolase activity"/>
    <property type="evidence" value="ECO:0007669"/>
    <property type="project" value="UniProtKB-KW"/>
</dbReference>
<dbReference type="Pfam" id="PF00176">
    <property type="entry name" value="SNF2-rel_dom"/>
    <property type="match status" value="1"/>
</dbReference>
<dbReference type="CDD" id="cd18011">
    <property type="entry name" value="DEXDc_RapA"/>
    <property type="match status" value="1"/>
</dbReference>
<dbReference type="PANTHER" id="PTHR45766">
    <property type="entry name" value="DNA ANNEALING HELICASE AND ENDONUCLEASE ZRANB3 FAMILY MEMBER"/>
    <property type="match status" value="1"/>
</dbReference>
<organism evidence="8">
    <name type="scientific">Desulfitobacterium hafniense</name>
    <name type="common">Desulfitobacterium frappieri</name>
    <dbReference type="NCBI Taxonomy" id="49338"/>
    <lineage>
        <taxon>Bacteria</taxon>
        <taxon>Bacillati</taxon>
        <taxon>Bacillota</taxon>
        <taxon>Clostridia</taxon>
        <taxon>Eubacteriales</taxon>
        <taxon>Desulfitobacteriaceae</taxon>
        <taxon>Desulfitobacterium</taxon>
    </lineage>
</organism>
<feature type="domain" description="Helicase ATP-binding" evidence="6">
    <location>
        <begin position="116"/>
        <end position="288"/>
    </location>
</feature>
<proteinExistence type="predicted"/>
<dbReference type="GO" id="GO:0005524">
    <property type="term" value="F:ATP binding"/>
    <property type="evidence" value="ECO:0007669"/>
    <property type="project" value="UniProtKB-KW"/>
</dbReference>
<evidence type="ECO:0000259" key="7">
    <source>
        <dbReference type="PROSITE" id="PS51194"/>
    </source>
</evidence>
<evidence type="ECO:0000256" key="2">
    <source>
        <dbReference type="ARBA" id="ARBA00022801"/>
    </source>
</evidence>
<evidence type="ECO:0000259" key="6">
    <source>
        <dbReference type="PROSITE" id="PS51192"/>
    </source>
</evidence>
<dbReference type="InterPro" id="IPR038718">
    <property type="entry name" value="SNF2-like_sf"/>
</dbReference>
<dbReference type="PROSITE" id="PS51192">
    <property type="entry name" value="HELICASE_ATP_BIND_1"/>
    <property type="match status" value="1"/>
</dbReference>
<dbReference type="AlphaFoldDB" id="A0A098AX25"/>